<dbReference type="Proteomes" id="UP000321595">
    <property type="component" value="Chromosome"/>
</dbReference>
<dbReference type="RefSeq" id="WP_146960080.1">
    <property type="nucleotide sequence ID" value="NZ_CP042467.1"/>
</dbReference>
<evidence type="ECO:0000256" key="1">
    <source>
        <dbReference type="ARBA" id="ARBA00007613"/>
    </source>
</evidence>
<protein>
    <submittedName>
        <fullName evidence="3">TolC family protein</fullName>
    </submittedName>
</protein>
<comment type="similarity">
    <text evidence="1">Belongs to the outer membrane factor (OMF) (TC 1.B.17) family.</text>
</comment>
<dbReference type="Gene3D" id="1.20.1600.10">
    <property type="entry name" value="Outer membrane efflux proteins (OEP)"/>
    <property type="match status" value="1"/>
</dbReference>
<name>A0A5B8XRT5_9DELT</name>
<dbReference type="OrthoDB" id="9791261at2"/>
<dbReference type="AlphaFoldDB" id="A0A5B8XRT5"/>
<sequence>MGLLSYIKIWLVITIVNSIFVSSASAEALSLPELLSFAHSNSPYIKRAEGEVGLARAQKLGAENSLQKNPELSISAGGRTLPRGTGLEFEVGLQQEFEIGGKATLRRKLAARHISRSQAELAESQWKVHVEVHRLYVDILLARKRIEQAERFVSYALSVRDIVRKQIDVGEESPLALLVAEADLARARELEVGARQLEDSLRVQLATTMGWESSDLPTISGNLPEVRPAPAVDELIASMSENHPSVRASNEALDASRTKLEFEERALWPDPTLGVSYAREAAAAPEDPAHIWMLSLSVPLPSFNLNEEGRAMAAAELEIANQEQMATHLKLKAELREKVSALNAAVERVAIYEAGVIPQIEKNLSLLQRSWDLGEVDIHQVSQMRERLLEASDQHMDALTAYYETAAELEGLAGQELWIVSEDK</sequence>
<dbReference type="PANTHER" id="PTHR30203:SF24">
    <property type="entry name" value="BLR4935 PROTEIN"/>
    <property type="match status" value="1"/>
</dbReference>
<gene>
    <name evidence="3" type="ORF">FRD01_12400</name>
</gene>
<reference evidence="3 4" key="1">
    <citation type="submission" date="2019-08" db="EMBL/GenBank/DDBJ databases">
        <authorList>
            <person name="Liang Q."/>
        </authorList>
    </citation>
    <scope>NUCLEOTIDE SEQUENCE [LARGE SCALE GENOMIC DNA]</scope>
    <source>
        <strain evidence="3 4">V1718</strain>
    </source>
</reference>
<evidence type="ECO:0000256" key="2">
    <source>
        <dbReference type="SAM" id="Coils"/>
    </source>
</evidence>
<dbReference type="InterPro" id="IPR010131">
    <property type="entry name" value="MdtP/NodT-like"/>
</dbReference>
<feature type="coiled-coil region" evidence="2">
    <location>
        <begin position="305"/>
        <end position="332"/>
    </location>
</feature>
<evidence type="ECO:0000313" key="4">
    <source>
        <dbReference type="Proteomes" id="UP000321595"/>
    </source>
</evidence>
<keyword evidence="2" id="KW-0175">Coiled coil</keyword>
<keyword evidence="4" id="KW-1185">Reference proteome</keyword>
<proteinExistence type="inferred from homology"/>
<dbReference type="SUPFAM" id="SSF56954">
    <property type="entry name" value="Outer membrane efflux proteins (OEP)"/>
    <property type="match status" value="1"/>
</dbReference>
<dbReference type="KEGG" id="bbae:FRD01_12400"/>
<dbReference type="PANTHER" id="PTHR30203">
    <property type="entry name" value="OUTER MEMBRANE CATION EFFLUX PROTEIN"/>
    <property type="match status" value="1"/>
</dbReference>
<dbReference type="Pfam" id="PF02321">
    <property type="entry name" value="OEP"/>
    <property type="match status" value="2"/>
</dbReference>
<dbReference type="GO" id="GO:0015562">
    <property type="term" value="F:efflux transmembrane transporter activity"/>
    <property type="evidence" value="ECO:0007669"/>
    <property type="project" value="InterPro"/>
</dbReference>
<evidence type="ECO:0000313" key="3">
    <source>
        <dbReference type="EMBL" id="QED28021.1"/>
    </source>
</evidence>
<dbReference type="EMBL" id="CP042467">
    <property type="protein sequence ID" value="QED28021.1"/>
    <property type="molecule type" value="Genomic_DNA"/>
</dbReference>
<dbReference type="InterPro" id="IPR003423">
    <property type="entry name" value="OMP_efflux"/>
</dbReference>
<accession>A0A5B8XRT5</accession>
<organism evidence="3 4">
    <name type="scientific">Microvenator marinus</name>
    <dbReference type="NCBI Taxonomy" id="2600177"/>
    <lineage>
        <taxon>Bacteria</taxon>
        <taxon>Deltaproteobacteria</taxon>
        <taxon>Bradymonadales</taxon>
        <taxon>Microvenatoraceae</taxon>
        <taxon>Microvenator</taxon>
    </lineage>
</organism>